<dbReference type="Gene3D" id="1.20.1280.50">
    <property type="match status" value="1"/>
</dbReference>
<dbReference type="SUPFAM" id="SSF52047">
    <property type="entry name" value="RNI-like"/>
    <property type="match status" value="1"/>
</dbReference>
<name>A0A1B7MUM2_9AGAM</name>
<dbReference type="InterPro" id="IPR032675">
    <property type="entry name" value="LRR_dom_sf"/>
</dbReference>
<evidence type="ECO:0000313" key="2">
    <source>
        <dbReference type="Proteomes" id="UP000092154"/>
    </source>
</evidence>
<gene>
    <name evidence="1" type="ORF">K503DRAFT_744622</name>
</gene>
<dbReference type="AlphaFoldDB" id="A0A1B7MUM2"/>
<keyword evidence="2" id="KW-1185">Reference proteome</keyword>
<dbReference type="InParanoid" id="A0A1B7MUM2"/>
<dbReference type="Gene3D" id="3.80.10.10">
    <property type="entry name" value="Ribonuclease Inhibitor"/>
    <property type="match status" value="1"/>
</dbReference>
<organism evidence="1 2">
    <name type="scientific">Rhizopogon vinicolor AM-OR11-026</name>
    <dbReference type="NCBI Taxonomy" id="1314800"/>
    <lineage>
        <taxon>Eukaryota</taxon>
        <taxon>Fungi</taxon>
        <taxon>Dikarya</taxon>
        <taxon>Basidiomycota</taxon>
        <taxon>Agaricomycotina</taxon>
        <taxon>Agaricomycetes</taxon>
        <taxon>Agaricomycetidae</taxon>
        <taxon>Boletales</taxon>
        <taxon>Suillineae</taxon>
        <taxon>Rhizopogonaceae</taxon>
        <taxon>Rhizopogon</taxon>
    </lineage>
</organism>
<evidence type="ECO:0000313" key="1">
    <source>
        <dbReference type="EMBL" id="OAX36270.1"/>
    </source>
</evidence>
<dbReference type="STRING" id="1314800.A0A1B7MUM2"/>
<accession>A0A1B7MUM2</accession>
<dbReference type="EMBL" id="KV448429">
    <property type="protein sequence ID" value="OAX36270.1"/>
    <property type="molecule type" value="Genomic_DNA"/>
</dbReference>
<sequence>MMTSFTSTTVSDCSESFLNVHKLNASRYPYKTTSTSTIRAIPDELLSAIFHFATHDLHDCYDAIFHAITISHVCQHWRNVSLATTSLWTVIVLTFPTHRNQFFRTISCLTRSRSRPLHLYMDFRDPAWNWDEASHLFNWKNMENVMRLLLPHAHRWRKIELLTDTWAPIFTFLSYASRIKSAPMLHDIVLSRCNAFFAAKGELFRPSAMRSPIAWFGGGSAFHSLRRVSLAGVHVDWASSGLSGLFELELKYHASEVMPTLQEFCSIISACPKLERLSILGWGPQIDTDAVVPKQRSLRLAHLHDFAFGFIDVDYAIDLLSLFHFPALKALSLEDLSPSVDPSHPCDSSRLLDYLTVAHQGCCASSSQTSPCTTCCPYPLSSLSSLELRGLTSREASLCRFLQETPALDDLVLSSLDKSNAQAIAPGLISSLLCPSLHDLTFKDANSSTIAALSACLQVGTRMNSPSMRVAVVADITDGDDATHQLIHALRSTGIEVTV</sequence>
<dbReference type="Proteomes" id="UP000092154">
    <property type="component" value="Unassembled WGS sequence"/>
</dbReference>
<proteinExistence type="predicted"/>
<dbReference type="OrthoDB" id="3252356at2759"/>
<reference evidence="1 2" key="1">
    <citation type="submission" date="2016-06" db="EMBL/GenBank/DDBJ databases">
        <title>Comparative genomics of the ectomycorrhizal sister species Rhizopogon vinicolor and Rhizopogon vesiculosus (Basidiomycota: Boletales) reveals a divergence of the mating type B locus.</title>
        <authorList>
            <consortium name="DOE Joint Genome Institute"/>
            <person name="Mujic A.B."/>
            <person name="Kuo A."/>
            <person name="Tritt A."/>
            <person name="Lipzen A."/>
            <person name="Chen C."/>
            <person name="Johnson J."/>
            <person name="Sharma A."/>
            <person name="Barry K."/>
            <person name="Grigoriev I.V."/>
            <person name="Spatafora J.W."/>
        </authorList>
    </citation>
    <scope>NUCLEOTIDE SEQUENCE [LARGE SCALE GENOMIC DNA]</scope>
    <source>
        <strain evidence="1 2">AM-OR11-026</strain>
    </source>
</reference>
<protein>
    <submittedName>
        <fullName evidence="1">Uncharacterized protein</fullName>
    </submittedName>
</protein>